<reference evidence="3" key="1">
    <citation type="submission" date="2017-04" db="EMBL/GenBank/DDBJ databases">
        <authorList>
            <person name="Bumgarner R.E."/>
            <person name="Fredricks D.N."/>
            <person name="Srinivasan S."/>
        </authorList>
    </citation>
    <scope>NUCLEOTIDE SEQUENCE [LARGE SCALE GENOMIC DNA]</scope>
    <source>
        <strain evidence="3">KA00405</strain>
    </source>
</reference>
<dbReference type="AlphaFoldDB" id="A0A2J8B446"/>
<organism evidence="2 3">
    <name type="scientific">Mageeibacillus indolicus</name>
    <dbReference type="NCBI Taxonomy" id="884684"/>
    <lineage>
        <taxon>Bacteria</taxon>
        <taxon>Bacillati</taxon>
        <taxon>Bacillota</taxon>
        <taxon>Clostridia</taxon>
        <taxon>Eubacteriales</taxon>
        <taxon>Oscillospiraceae</taxon>
        <taxon>Mageeibacillus</taxon>
    </lineage>
</organism>
<name>A0A2J8B446_9FIRM</name>
<sequence>MCLKCFHLPVEAEVRREDVLLRQSAAINAKIDGSVVAVLGCGGLGSNAANILARLGVTKLIIYDYDVVEASNLNRQNYGIDDIGRPKVEVTKKRLESQLPAVKVSARHQLVTAEELAAVYEEADIFVEAFDSVEAKMLAYDFFAERQKPYICTTGVAGPYGEIGRKDFGNIHVVGDFQGEDRKDCYAPKVVAIAALECQIVLELLMK</sequence>
<protein>
    <recommendedName>
        <fullName evidence="1">THIF-type NAD/FAD binding fold domain-containing protein</fullName>
    </recommendedName>
</protein>
<dbReference type="GO" id="GO:0061504">
    <property type="term" value="P:cyclic threonylcarbamoyladenosine biosynthetic process"/>
    <property type="evidence" value="ECO:0007669"/>
    <property type="project" value="TreeGrafter"/>
</dbReference>
<evidence type="ECO:0000313" key="2">
    <source>
        <dbReference type="EMBL" id="PNH19549.1"/>
    </source>
</evidence>
<dbReference type="InterPro" id="IPR029752">
    <property type="entry name" value="D-isomer_DH_CS1"/>
</dbReference>
<dbReference type="PANTHER" id="PTHR43267:SF3">
    <property type="entry name" value="THIF PROTEIN"/>
    <property type="match status" value="1"/>
</dbReference>
<accession>A0A2J8B446</accession>
<dbReference type="GO" id="GO:0008641">
    <property type="term" value="F:ubiquitin-like modifier activating enzyme activity"/>
    <property type="evidence" value="ECO:0007669"/>
    <property type="project" value="InterPro"/>
</dbReference>
<dbReference type="InterPro" id="IPR000594">
    <property type="entry name" value="ThiF_NAD_FAD-bd"/>
</dbReference>
<dbReference type="InterPro" id="IPR045886">
    <property type="entry name" value="ThiF/MoeB/HesA"/>
</dbReference>
<evidence type="ECO:0000259" key="1">
    <source>
        <dbReference type="Pfam" id="PF00899"/>
    </source>
</evidence>
<dbReference type="Gene3D" id="3.40.50.720">
    <property type="entry name" value="NAD(P)-binding Rossmann-like Domain"/>
    <property type="match status" value="1"/>
</dbReference>
<dbReference type="Pfam" id="PF00899">
    <property type="entry name" value="ThiF"/>
    <property type="match status" value="1"/>
</dbReference>
<dbReference type="NCBIfam" id="NF006395">
    <property type="entry name" value="PRK08644.1"/>
    <property type="match status" value="1"/>
</dbReference>
<proteinExistence type="predicted"/>
<gene>
    <name evidence="2" type="ORF">B7R76_01295</name>
</gene>
<dbReference type="InterPro" id="IPR035985">
    <property type="entry name" value="Ubiquitin-activating_enz"/>
</dbReference>
<dbReference type="PROSITE" id="PS00065">
    <property type="entry name" value="D_2_HYDROXYACID_DH_1"/>
    <property type="match status" value="1"/>
</dbReference>
<feature type="domain" description="THIF-type NAD/FAD binding fold" evidence="1">
    <location>
        <begin position="29"/>
        <end position="163"/>
    </location>
</feature>
<dbReference type="SUPFAM" id="SSF69572">
    <property type="entry name" value="Activating enzymes of the ubiquitin-like proteins"/>
    <property type="match status" value="1"/>
</dbReference>
<dbReference type="Proteomes" id="UP000236394">
    <property type="component" value="Unassembled WGS sequence"/>
</dbReference>
<evidence type="ECO:0000313" key="3">
    <source>
        <dbReference type="Proteomes" id="UP000236394"/>
    </source>
</evidence>
<dbReference type="GO" id="GO:0061503">
    <property type="term" value="F:tRNA threonylcarbamoyladenosine dehydratase"/>
    <property type="evidence" value="ECO:0007669"/>
    <property type="project" value="TreeGrafter"/>
</dbReference>
<dbReference type="PANTHER" id="PTHR43267">
    <property type="entry name" value="TRNA THREONYLCARBAMOYLADENOSINE DEHYDRATASE"/>
    <property type="match status" value="1"/>
</dbReference>
<dbReference type="EMBL" id="NBZD01000001">
    <property type="protein sequence ID" value="PNH19549.1"/>
    <property type="molecule type" value="Genomic_DNA"/>
</dbReference>
<comment type="caution">
    <text evidence="2">The sequence shown here is derived from an EMBL/GenBank/DDBJ whole genome shotgun (WGS) entry which is preliminary data.</text>
</comment>